<feature type="compositionally biased region" description="Basic and acidic residues" evidence="1">
    <location>
        <begin position="15"/>
        <end position="25"/>
    </location>
</feature>
<evidence type="ECO:0000256" key="1">
    <source>
        <dbReference type="SAM" id="MobiDB-lite"/>
    </source>
</evidence>
<proteinExistence type="predicted"/>
<accession>A0A6V8NYK1</accession>
<reference evidence="2 3" key="1">
    <citation type="journal article" date="2020" name="Front. Microbiol.">
        <title>Single-cell genomics of novel Actinobacteria with the Wood-Ljungdahl pathway discovered in a serpentinizing system.</title>
        <authorList>
            <person name="Merino N."/>
            <person name="Kawai M."/>
            <person name="Boyd E.S."/>
            <person name="Colman D.R."/>
            <person name="McGlynn S.E."/>
            <person name="Nealson K.H."/>
            <person name="Kurokawa K."/>
            <person name="Hongoh Y."/>
        </authorList>
    </citation>
    <scope>NUCLEOTIDE SEQUENCE [LARGE SCALE GENOMIC DNA]</scope>
    <source>
        <strain evidence="2 3">S25</strain>
    </source>
</reference>
<organism evidence="2 3">
    <name type="scientific">Candidatus Hakubella thermalkaliphila</name>
    <dbReference type="NCBI Taxonomy" id="2754717"/>
    <lineage>
        <taxon>Bacteria</taxon>
        <taxon>Bacillati</taxon>
        <taxon>Actinomycetota</taxon>
        <taxon>Actinomycetota incertae sedis</taxon>
        <taxon>Candidatus Hakubellales</taxon>
        <taxon>Candidatus Hakubellaceae</taxon>
        <taxon>Candidatus Hakubella</taxon>
    </lineage>
</organism>
<name>A0A6V8NYK1_9ACTN</name>
<dbReference type="AlphaFoldDB" id="A0A6V8NYK1"/>
<dbReference type="EMBL" id="BLRX01000038">
    <property type="protein sequence ID" value="GFP25093.1"/>
    <property type="molecule type" value="Genomic_DNA"/>
</dbReference>
<protein>
    <submittedName>
        <fullName evidence="2">Uncharacterized protein</fullName>
    </submittedName>
</protein>
<dbReference type="Proteomes" id="UP000543224">
    <property type="component" value="Unassembled WGS sequence"/>
</dbReference>
<sequence length="74" mass="7788">AEIRGSSLCGTFAQESRDRYSREQEEVPIGEPQDGEARSLCLLLHLPPRVSSGGAGGPVVGAIEEAVGSEIDYS</sequence>
<comment type="caution">
    <text evidence="2">The sequence shown here is derived from an EMBL/GenBank/DDBJ whole genome shotgun (WGS) entry which is preliminary data.</text>
</comment>
<evidence type="ECO:0000313" key="2">
    <source>
        <dbReference type="EMBL" id="GFP25093.1"/>
    </source>
</evidence>
<feature type="non-terminal residue" evidence="2">
    <location>
        <position position="1"/>
    </location>
</feature>
<gene>
    <name evidence="2" type="ORF">HKBW3S25_00543</name>
</gene>
<feature type="region of interest" description="Disordered" evidence="1">
    <location>
        <begin position="1"/>
        <end position="33"/>
    </location>
</feature>
<evidence type="ECO:0000313" key="3">
    <source>
        <dbReference type="Proteomes" id="UP000543224"/>
    </source>
</evidence>